<evidence type="ECO:0000256" key="3">
    <source>
        <dbReference type="ARBA" id="ARBA00023015"/>
    </source>
</evidence>
<protein>
    <recommendedName>
        <fullName evidence="10">MRG domain-containing protein</fullName>
    </recommendedName>
</protein>
<organism evidence="9">
    <name type="scientific">Mucochytrium quahogii</name>
    <dbReference type="NCBI Taxonomy" id="96639"/>
    <lineage>
        <taxon>Eukaryota</taxon>
        <taxon>Sar</taxon>
        <taxon>Stramenopiles</taxon>
        <taxon>Bigyra</taxon>
        <taxon>Labyrinthulomycetes</taxon>
        <taxon>Thraustochytrida</taxon>
        <taxon>Thraustochytriidae</taxon>
        <taxon>Mucochytrium</taxon>
    </lineage>
</organism>
<dbReference type="GO" id="GO:0006355">
    <property type="term" value="P:regulation of DNA-templated transcription"/>
    <property type="evidence" value="ECO:0007669"/>
    <property type="project" value="InterPro"/>
</dbReference>
<keyword evidence="4" id="KW-0804">Transcription</keyword>
<accession>A0A7S2WIP0</accession>
<reference evidence="9" key="1">
    <citation type="submission" date="2021-01" db="EMBL/GenBank/DDBJ databases">
        <authorList>
            <person name="Corre E."/>
            <person name="Pelletier E."/>
            <person name="Niang G."/>
            <person name="Scheremetjew M."/>
            <person name="Finn R."/>
            <person name="Kale V."/>
            <person name="Holt S."/>
            <person name="Cochrane G."/>
            <person name="Meng A."/>
            <person name="Brown T."/>
            <person name="Cohen L."/>
        </authorList>
    </citation>
    <scope>NUCLEOTIDE SEQUENCE</scope>
    <source>
        <strain evidence="9">NY070348D</strain>
    </source>
</reference>
<dbReference type="EMBL" id="HBHK01016849">
    <property type="protein sequence ID" value="CAD9690337.1"/>
    <property type="molecule type" value="Transcribed_RNA"/>
</dbReference>
<evidence type="ECO:0000256" key="1">
    <source>
        <dbReference type="ARBA" id="ARBA00004123"/>
    </source>
</evidence>
<dbReference type="Gene3D" id="2.30.30.140">
    <property type="match status" value="1"/>
</dbReference>
<dbReference type="GO" id="GO:0000123">
    <property type="term" value="C:histone acetyltransferase complex"/>
    <property type="evidence" value="ECO:0007669"/>
    <property type="project" value="TreeGrafter"/>
</dbReference>
<feature type="domain" description="MSL3 chromodomain-like" evidence="8">
    <location>
        <begin position="18"/>
        <end position="75"/>
    </location>
</feature>
<dbReference type="PANTHER" id="PTHR10880">
    <property type="entry name" value="MORTALITY FACTOR 4-LIKE PROTEIN"/>
    <property type="match status" value="1"/>
</dbReference>
<dbReference type="AlphaFoldDB" id="A0A7S2WIP0"/>
<evidence type="ECO:0000259" key="8">
    <source>
        <dbReference type="Pfam" id="PF22732"/>
    </source>
</evidence>
<evidence type="ECO:0008006" key="10">
    <source>
        <dbReference type="Google" id="ProtNLM"/>
    </source>
</evidence>
<dbReference type="InterPro" id="IPR016197">
    <property type="entry name" value="Chromo-like_dom_sf"/>
</dbReference>
<dbReference type="Pfam" id="PF22732">
    <property type="entry name" value="MSL3_chromo-like"/>
    <property type="match status" value="1"/>
</dbReference>
<evidence type="ECO:0000313" key="9">
    <source>
        <dbReference type="EMBL" id="CAD9690337.1"/>
    </source>
</evidence>
<proteinExistence type="predicted"/>
<dbReference type="PANTHER" id="PTHR10880:SF15">
    <property type="entry name" value="MSL COMPLEX SUBUNIT 3"/>
    <property type="match status" value="1"/>
</dbReference>
<evidence type="ECO:0000259" key="7">
    <source>
        <dbReference type="Pfam" id="PF05712"/>
    </source>
</evidence>
<dbReference type="Pfam" id="PF05712">
    <property type="entry name" value="MRG"/>
    <property type="match status" value="1"/>
</dbReference>
<keyword evidence="3" id="KW-0805">Transcription regulation</keyword>
<dbReference type="GO" id="GO:0006325">
    <property type="term" value="P:chromatin organization"/>
    <property type="evidence" value="ECO:0007669"/>
    <property type="project" value="UniProtKB-KW"/>
</dbReference>
<keyword evidence="2" id="KW-0156">Chromatin regulator</keyword>
<evidence type="ECO:0000256" key="2">
    <source>
        <dbReference type="ARBA" id="ARBA00022853"/>
    </source>
</evidence>
<feature type="coiled-coil region" evidence="6">
    <location>
        <begin position="63"/>
        <end position="90"/>
    </location>
</feature>
<comment type="subcellular location">
    <subcellularLocation>
        <location evidence="1">Nucleus</location>
    </subcellularLocation>
</comment>
<sequence>MGHVFEPGSLAFVMYRTAEDSPEVMYEVKVLKLDKDRKDMYFIHYQGWKQSTDCWVSELIPYTEQAKAKKEELDEEAEEYVRQVKEERMTRRRERHRAASKLAKAEEDAQPDTNGLRITLSATLKKILFEDFENITLKKMLLRIPRKPSVEQVLEEYIEYSQQDFGLCSPTGKVAPETAVQIVNGLTIFFERCIGPYLLYEFEKLQYDAIRERVPENENDVLLPDLANKKRKRLARMYGTEHLLRMFVKLPILFEGHKLLCGETETLHLVLHDILKFIAKCRDRYISPNAYEPASDDYLMIVQDL</sequence>
<dbReference type="SUPFAM" id="SSF54160">
    <property type="entry name" value="Chromo domain-like"/>
    <property type="match status" value="1"/>
</dbReference>
<dbReference type="InterPro" id="IPR008676">
    <property type="entry name" value="MRG"/>
</dbReference>
<name>A0A7S2WIP0_9STRA</name>
<dbReference type="InterPro" id="IPR026541">
    <property type="entry name" value="MRG_dom"/>
</dbReference>
<evidence type="ECO:0000256" key="5">
    <source>
        <dbReference type="ARBA" id="ARBA00023242"/>
    </source>
</evidence>
<dbReference type="PROSITE" id="PS51640">
    <property type="entry name" value="MRG"/>
    <property type="match status" value="1"/>
</dbReference>
<gene>
    <name evidence="9" type="ORF">QSP1433_LOCUS10584</name>
</gene>
<keyword evidence="6" id="KW-0175">Coiled coil</keyword>
<dbReference type="InterPro" id="IPR038217">
    <property type="entry name" value="MRG_C_sf"/>
</dbReference>
<evidence type="ECO:0000256" key="6">
    <source>
        <dbReference type="SAM" id="Coils"/>
    </source>
</evidence>
<dbReference type="GO" id="GO:0005634">
    <property type="term" value="C:nucleus"/>
    <property type="evidence" value="ECO:0007669"/>
    <property type="project" value="UniProtKB-SubCell"/>
</dbReference>
<keyword evidence="5" id="KW-0539">Nucleus</keyword>
<feature type="domain" description="MRG" evidence="7">
    <location>
        <begin position="104"/>
        <end position="292"/>
    </location>
</feature>
<evidence type="ECO:0000256" key="4">
    <source>
        <dbReference type="ARBA" id="ARBA00023163"/>
    </source>
</evidence>
<dbReference type="Gene3D" id="1.10.274.30">
    <property type="entry name" value="MRG domain"/>
    <property type="match status" value="1"/>
</dbReference>
<dbReference type="InterPro" id="IPR053820">
    <property type="entry name" value="MSL3_chromo-like"/>
</dbReference>